<feature type="domain" description="Thioredoxin" evidence="3">
    <location>
        <begin position="31"/>
        <end position="171"/>
    </location>
</feature>
<keyword evidence="1" id="KW-1015">Disulfide bond</keyword>
<keyword evidence="2" id="KW-0472">Membrane</keyword>
<keyword evidence="2" id="KW-1133">Transmembrane helix</keyword>
<dbReference type="EMBL" id="FMYM01000008">
    <property type="protein sequence ID" value="SDC42422.1"/>
    <property type="molecule type" value="Genomic_DNA"/>
</dbReference>
<evidence type="ECO:0000313" key="5">
    <source>
        <dbReference type="Proteomes" id="UP000242662"/>
    </source>
</evidence>
<dbReference type="RefSeq" id="WP_090776126.1">
    <property type="nucleotide sequence ID" value="NZ_FMYM01000008.1"/>
</dbReference>
<dbReference type="InterPro" id="IPR000866">
    <property type="entry name" value="AhpC/TSA"/>
</dbReference>
<dbReference type="SUPFAM" id="SSF52833">
    <property type="entry name" value="Thioredoxin-like"/>
    <property type="match status" value="1"/>
</dbReference>
<dbReference type="InterPro" id="IPR017937">
    <property type="entry name" value="Thioredoxin_CS"/>
</dbReference>
<evidence type="ECO:0000259" key="3">
    <source>
        <dbReference type="PROSITE" id="PS51352"/>
    </source>
</evidence>
<dbReference type="OrthoDB" id="25753at2"/>
<accession>A0A1G6LG68</accession>
<dbReference type="GO" id="GO:0016491">
    <property type="term" value="F:oxidoreductase activity"/>
    <property type="evidence" value="ECO:0007669"/>
    <property type="project" value="InterPro"/>
</dbReference>
<gene>
    <name evidence="4" type="ORF">SAMN05421737_108122</name>
</gene>
<dbReference type="STRING" id="1464122.SAMN05421737_108122"/>
<dbReference type="Proteomes" id="UP000242662">
    <property type="component" value="Unassembled WGS sequence"/>
</dbReference>
<dbReference type="AlphaFoldDB" id="A0A1G6LG68"/>
<dbReference type="Pfam" id="PF00578">
    <property type="entry name" value="AhpC-TSA"/>
    <property type="match status" value="1"/>
</dbReference>
<evidence type="ECO:0000313" key="4">
    <source>
        <dbReference type="EMBL" id="SDC42422.1"/>
    </source>
</evidence>
<dbReference type="PANTHER" id="PTHR42852">
    <property type="entry name" value="THIOL:DISULFIDE INTERCHANGE PROTEIN DSBE"/>
    <property type="match status" value="1"/>
</dbReference>
<evidence type="ECO:0000256" key="2">
    <source>
        <dbReference type="SAM" id="Phobius"/>
    </source>
</evidence>
<dbReference type="InterPro" id="IPR050553">
    <property type="entry name" value="Thioredoxin_ResA/DsbE_sf"/>
</dbReference>
<dbReference type="PROSITE" id="PS00194">
    <property type="entry name" value="THIOREDOXIN_1"/>
    <property type="match status" value="1"/>
</dbReference>
<name>A0A1G6LG68_9BACI</name>
<dbReference type="CDD" id="cd02966">
    <property type="entry name" value="TlpA_like_family"/>
    <property type="match status" value="1"/>
</dbReference>
<dbReference type="InterPro" id="IPR013766">
    <property type="entry name" value="Thioredoxin_domain"/>
</dbReference>
<organism evidence="4 5">
    <name type="scientific">Shouchella lonarensis</name>
    <dbReference type="NCBI Taxonomy" id="1464122"/>
    <lineage>
        <taxon>Bacteria</taxon>
        <taxon>Bacillati</taxon>
        <taxon>Bacillota</taxon>
        <taxon>Bacilli</taxon>
        <taxon>Bacillales</taxon>
        <taxon>Bacillaceae</taxon>
        <taxon>Shouchella</taxon>
    </lineage>
</organism>
<dbReference type="PANTHER" id="PTHR42852:SF17">
    <property type="entry name" value="THIOREDOXIN-LIKE PROTEIN HI_1115"/>
    <property type="match status" value="1"/>
</dbReference>
<sequence>MRWIKIAIVVLIVGVGILFFILNLNTEDHPIGVGDKMPDMKLPIYGEGERGLQDYKGDLVVLNVWASWCEPCVREMPALMEVADHFEDEPVSVVTVNMQAREVQAQDALDFIDEQQLTLPVLLDAEGHFLARVQVSVLPTTYIMDENFVVVEMIRGEVTRDWLIEKIEVHL</sequence>
<protein>
    <submittedName>
        <fullName evidence="4">Peroxiredoxin</fullName>
    </submittedName>
</protein>
<reference evidence="5" key="1">
    <citation type="submission" date="2016-09" db="EMBL/GenBank/DDBJ databases">
        <authorList>
            <person name="Varghese N."/>
            <person name="Submissions S."/>
        </authorList>
    </citation>
    <scope>NUCLEOTIDE SEQUENCE [LARGE SCALE GENOMIC DNA]</scope>
    <source>
        <strain evidence="5">25nlg</strain>
    </source>
</reference>
<dbReference type="PROSITE" id="PS51352">
    <property type="entry name" value="THIOREDOXIN_2"/>
    <property type="match status" value="1"/>
</dbReference>
<evidence type="ECO:0000256" key="1">
    <source>
        <dbReference type="ARBA" id="ARBA00023157"/>
    </source>
</evidence>
<feature type="transmembrane region" description="Helical" evidence="2">
    <location>
        <begin position="6"/>
        <end position="24"/>
    </location>
</feature>
<dbReference type="InterPro" id="IPR036249">
    <property type="entry name" value="Thioredoxin-like_sf"/>
</dbReference>
<dbReference type="GO" id="GO:0016209">
    <property type="term" value="F:antioxidant activity"/>
    <property type="evidence" value="ECO:0007669"/>
    <property type="project" value="InterPro"/>
</dbReference>
<keyword evidence="5" id="KW-1185">Reference proteome</keyword>
<keyword evidence="2" id="KW-0812">Transmembrane</keyword>
<dbReference type="Gene3D" id="3.40.30.10">
    <property type="entry name" value="Glutaredoxin"/>
    <property type="match status" value="1"/>
</dbReference>
<proteinExistence type="predicted"/>